<feature type="domain" description="HTH gntR-type" evidence="4">
    <location>
        <begin position="9"/>
        <end position="77"/>
    </location>
</feature>
<evidence type="ECO:0000313" key="5">
    <source>
        <dbReference type="EMBL" id="KFC79171.1"/>
    </source>
</evidence>
<dbReference type="SUPFAM" id="SSF46785">
    <property type="entry name" value="Winged helix' DNA-binding domain"/>
    <property type="match status" value="1"/>
</dbReference>
<evidence type="ECO:0000256" key="2">
    <source>
        <dbReference type="ARBA" id="ARBA00023125"/>
    </source>
</evidence>
<evidence type="ECO:0000256" key="1">
    <source>
        <dbReference type="ARBA" id="ARBA00023015"/>
    </source>
</evidence>
<dbReference type="GeneID" id="78381691"/>
<dbReference type="OrthoDB" id="9808698at2"/>
<dbReference type="PANTHER" id="PTHR44846:SF1">
    <property type="entry name" value="MANNOSYL-D-GLYCERATE TRANSPORT_METABOLISM SYSTEM REPRESSOR MNGR-RELATED"/>
    <property type="match status" value="1"/>
</dbReference>
<dbReference type="SMART" id="SM00345">
    <property type="entry name" value="HTH_GNTR"/>
    <property type="match status" value="1"/>
</dbReference>
<dbReference type="GO" id="GO:0003700">
    <property type="term" value="F:DNA-binding transcription factor activity"/>
    <property type="evidence" value="ECO:0007669"/>
    <property type="project" value="InterPro"/>
</dbReference>
<keyword evidence="2" id="KW-0238">DNA-binding</keyword>
<evidence type="ECO:0000313" key="6">
    <source>
        <dbReference type="Proteomes" id="UP000028640"/>
    </source>
</evidence>
<dbReference type="InterPro" id="IPR050679">
    <property type="entry name" value="Bact_HTH_transcr_reg"/>
</dbReference>
<dbReference type="Gene3D" id="3.40.1410.10">
    <property type="entry name" value="Chorismate lyase-like"/>
    <property type="match status" value="1"/>
</dbReference>
<accession>A0A085G626</accession>
<dbReference type="Pfam" id="PF00392">
    <property type="entry name" value="GntR"/>
    <property type="match status" value="1"/>
</dbReference>
<dbReference type="InterPro" id="IPR036388">
    <property type="entry name" value="WH-like_DNA-bd_sf"/>
</dbReference>
<dbReference type="InterPro" id="IPR036390">
    <property type="entry name" value="WH_DNA-bd_sf"/>
</dbReference>
<dbReference type="RefSeq" id="WP_034792904.1">
    <property type="nucleotide sequence ID" value="NZ_JMPJ01000065.1"/>
</dbReference>
<dbReference type="GO" id="GO:0045892">
    <property type="term" value="P:negative regulation of DNA-templated transcription"/>
    <property type="evidence" value="ECO:0007669"/>
    <property type="project" value="TreeGrafter"/>
</dbReference>
<evidence type="ECO:0000256" key="3">
    <source>
        <dbReference type="ARBA" id="ARBA00023163"/>
    </source>
</evidence>
<dbReference type="Gene3D" id="1.10.10.10">
    <property type="entry name" value="Winged helix-like DNA-binding domain superfamily/Winged helix DNA-binding domain"/>
    <property type="match status" value="1"/>
</dbReference>
<keyword evidence="1" id="KW-0805">Transcription regulation</keyword>
<name>A0A085G626_EWIA3</name>
<evidence type="ECO:0000259" key="4">
    <source>
        <dbReference type="PROSITE" id="PS50949"/>
    </source>
</evidence>
<dbReference type="eggNOG" id="COG2188">
    <property type="taxonomic scope" value="Bacteria"/>
</dbReference>
<dbReference type="SMART" id="SM00866">
    <property type="entry name" value="UTRA"/>
    <property type="match status" value="1"/>
</dbReference>
<comment type="caution">
    <text evidence="5">The sequence shown here is derived from an EMBL/GenBank/DDBJ whole genome shotgun (WGS) entry which is preliminary data.</text>
</comment>
<keyword evidence="6" id="KW-1185">Reference proteome</keyword>
<dbReference type="CDD" id="cd07377">
    <property type="entry name" value="WHTH_GntR"/>
    <property type="match status" value="1"/>
</dbReference>
<dbReference type="PANTHER" id="PTHR44846">
    <property type="entry name" value="MANNOSYL-D-GLYCERATE TRANSPORT/METABOLISM SYSTEM REPRESSOR MNGR-RELATED"/>
    <property type="match status" value="1"/>
</dbReference>
<dbReference type="STRING" id="910964.GEAM_2977"/>
<dbReference type="FunFam" id="1.10.10.10:FF:000079">
    <property type="entry name" value="GntR family transcriptional regulator"/>
    <property type="match status" value="1"/>
</dbReference>
<gene>
    <name evidence="5" type="ORF">GEAM_2977</name>
</gene>
<keyword evidence="3" id="KW-0804">Transcription</keyword>
<dbReference type="AlphaFoldDB" id="A0A085G626"/>
<dbReference type="InterPro" id="IPR028978">
    <property type="entry name" value="Chorismate_lyase_/UTRA_dom_sf"/>
</dbReference>
<proteinExistence type="predicted"/>
<sequence length="250" mass="28337">MKIDKTSFVPLYLQIEQQLTERISAGEIKPGDPIPTEAALCDIYGVSRMTARKAVDYLVRQGRVERFRGRGTFVVKKALTRKVNLPLDRHLTSSELAVEINAPIENRVLAFERVLATPDVANALQVPVGTALHYMVRLRLLGEEPFVYEQCWLLADLFPDLTPQHLQTSKYAYLRSKGYEPAGSNKQISAELPANEIRLALHLSRDEPVLHAHAISEFTDGTLFEVSDVYYNQKHYSFSIRARVKGKEQK</sequence>
<dbReference type="EMBL" id="JMPJ01000065">
    <property type="protein sequence ID" value="KFC79171.1"/>
    <property type="molecule type" value="Genomic_DNA"/>
</dbReference>
<organism evidence="5 6">
    <name type="scientific">Ewingella americana (strain ATCC 33852 / DSM 4580 / CCUG 14506 / JCM 5911 / LMG 7869 / NCTC 12157 / CDC 1468-78)</name>
    <dbReference type="NCBI Taxonomy" id="910964"/>
    <lineage>
        <taxon>Bacteria</taxon>
        <taxon>Pseudomonadati</taxon>
        <taxon>Pseudomonadota</taxon>
        <taxon>Gammaproteobacteria</taxon>
        <taxon>Enterobacterales</taxon>
        <taxon>Yersiniaceae</taxon>
        <taxon>Ewingella</taxon>
    </lineage>
</organism>
<dbReference type="SUPFAM" id="SSF64288">
    <property type="entry name" value="Chorismate lyase-like"/>
    <property type="match status" value="1"/>
</dbReference>
<dbReference type="InterPro" id="IPR000524">
    <property type="entry name" value="Tscrpt_reg_HTH_GntR"/>
</dbReference>
<dbReference type="Pfam" id="PF07702">
    <property type="entry name" value="UTRA"/>
    <property type="match status" value="1"/>
</dbReference>
<reference evidence="5 6" key="1">
    <citation type="submission" date="2014-05" db="EMBL/GenBank/DDBJ databases">
        <title>ATOL: Assembling a taxonomically balanced genome-scale reconstruction of the evolutionary history of the Enterobacteriaceae.</title>
        <authorList>
            <person name="Plunkett G.III."/>
            <person name="Neeno-Eckwall E.C."/>
            <person name="Glasner J.D."/>
            <person name="Perna N.T."/>
        </authorList>
    </citation>
    <scope>NUCLEOTIDE SEQUENCE [LARGE SCALE GENOMIC DNA]</scope>
    <source>
        <strain evidence="5 6">ATCC 33852</strain>
    </source>
</reference>
<dbReference type="GO" id="GO:0003677">
    <property type="term" value="F:DNA binding"/>
    <property type="evidence" value="ECO:0007669"/>
    <property type="project" value="UniProtKB-KW"/>
</dbReference>
<protein>
    <submittedName>
        <fullName evidence="5">GntR family transcriptional regulator</fullName>
    </submittedName>
</protein>
<dbReference type="PRINTS" id="PR00035">
    <property type="entry name" value="HTHGNTR"/>
</dbReference>
<dbReference type="Proteomes" id="UP000028640">
    <property type="component" value="Unassembled WGS sequence"/>
</dbReference>
<dbReference type="PROSITE" id="PS50949">
    <property type="entry name" value="HTH_GNTR"/>
    <property type="match status" value="1"/>
</dbReference>
<dbReference type="InterPro" id="IPR011663">
    <property type="entry name" value="UTRA"/>
</dbReference>